<name>A0A0E9WCU8_ANGAN</name>
<feature type="region of interest" description="Disordered" evidence="1">
    <location>
        <begin position="1"/>
        <end position="24"/>
    </location>
</feature>
<reference evidence="2" key="2">
    <citation type="journal article" date="2015" name="Fish Shellfish Immunol.">
        <title>Early steps in the European eel (Anguilla anguilla)-Vibrio vulnificus interaction in the gills: Role of the RtxA13 toxin.</title>
        <authorList>
            <person name="Callol A."/>
            <person name="Pajuelo D."/>
            <person name="Ebbesson L."/>
            <person name="Teles M."/>
            <person name="MacKenzie S."/>
            <person name="Amaro C."/>
        </authorList>
    </citation>
    <scope>NUCLEOTIDE SEQUENCE</scope>
</reference>
<accession>A0A0E9WCU8</accession>
<dbReference type="EMBL" id="GBXM01020441">
    <property type="protein sequence ID" value="JAH88136.1"/>
    <property type="molecule type" value="Transcribed_RNA"/>
</dbReference>
<organism evidence="2">
    <name type="scientific">Anguilla anguilla</name>
    <name type="common">European freshwater eel</name>
    <name type="synonym">Muraena anguilla</name>
    <dbReference type="NCBI Taxonomy" id="7936"/>
    <lineage>
        <taxon>Eukaryota</taxon>
        <taxon>Metazoa</taxon>
        <taxon>Chordata</taxon>
        <taxon>Craniata</taxon>
        <taxon>Vertebrata</taxon>
        <taxon>Euteleostomi</taxon>
        <taxon>Actinopterygii</taxon>
        <taxon>Neopterygii</taxon>
        <taxon>Teleostei</taxon>
        <taxon>Anguilliformes</taxon>
        <taxon>Anguillidae</taxon>
        <taxon>Anguilla</taxon>
    </lineage>
</organism>
<proteinExistence type="predicted"/>
<protein>
    <submittedName>
        <fullName evidence="2">Uncharacterized protein</fullName>
    </submittedName>
</protein>
<dbReference type="AlphaFoldDB" id="A0A0E9WCU8"/>
<evidence type="ECO:0000313" key="2">
    <source>
        <dbReference type="EMBL" id="JAH88136.1"/>
    </source>
</evidence>
<reference evidence="2" key="1">
    <citation type="submission" date="2014-11" db="EMBL/GenBank/DDBJ databases">
        <authorList>
            <person name="Amaro Gonzalez C."/>
        </authorList>
    </citation>
    <scope>NUCLEOTIDE SEQUENCE</scope>
</reference>
<feature type="compositionally biased region" description="Polar residues" evidence="1">
    <location>
        <begin position="15"/>
        <end position="24"/>
    </location>
</feature>
<sequence>MAPFVVTKKVRTSHKMNTSPQWSH</sequence>
<evidence type="ECO:0000256" key="1">
    <source>
        <dbReference type="SAM" id="MobiDB-lite"/>
    </source>
</evidence>